<comment type="caution">
    <text evidence="2">The sequence shown here is derived from an EMBL/GenBank/DDBJ whole genome shotgun (WGS) entry which is preliminary data.</text>
</comment>
<feature type="region of interest" description="Disordered" evidence="1">
    <location>
        <begin position="16"/>
        <end position="60"/>
    </location>
</feature>
<organism evidence="2 3">
    <name type="scientific">Marasmiellus scandens</name>
    <dbReference type="NCBI Taxonomy" id="2682957"/>
    <lineage>
        <taxon>Eukaryota</taxon>
        <taxon>Fungi</taxon>
        <taxon>Dikarya</taxon>
        <taxon>Basidiomycota</taxon>
        <taxon>Agaricomycotina</taxon>
        <taxon>Agaricomycetes</taxon>
        <taxon>Agaricomycetidae</taxon>
        <taxon>Agaricales</taxon>
        <taxon>Marasmiineae</taxon>
        <taxon>Omphalotaceae</taxon>
        <taxon>Marasmiellus</taxon>
    </lineage>
</organism>
<evidence type="ECO:0000256" key="1">
    <source>
        <dbReference type="SAM" id="MobiDB-lite"/>
    </source>
</evidence>
<dbReference type="Proteomes" id="UP001498398">
    <property type="component" value="Unassembled WGS sequence"/>
</dbReference>
<reference evidence="2 3" key="1">
    <citation type="submission" date="2024-01" db="EMBL/GenBank/DDBJ databases">
        <title>A draft genome for the cacao thread blight pathogen Marasmiellus scandens.</title>
        <authorList>
            <person name="Baruah I.K."/>
            <person name="Leung J."/>
            <person name="Bukari Y."/>
            <person name="Amoako-Attah I."/>
            <person name="Meinhardt L.W."/>
            <person name="Bailey B.A."/>
            <person name="Cohen S.P."/>
        </authorList>
    </citation>
    <scope>NUCLEOTIDE SEQUENCE [LARGE SCALE GENOMIC DNA]</scope>
    <source>
        <strain evidence="2 3">GH-19</strain>
    </source>
</reference>
<dbReference type="EMBL" id="JBANRG010000012">
    <property type="protein sequence ID" value="KAK7461930.1"/>
    <property type="molecule type" value="Genomic_DNA"/>
</dbReference>
<keyword evidence="3" id="KW-1185">Reference proteome</keyword>
<feature type="compositionally biased region" description="Acidic residues" evidence="1">
    <location>
        <begin position="40"/>
        <end position="60"/>
    </location>
</feature>
<evidence type="ECO:0000313" key="3">
    <source>
        <dbReference type="Proteomes" id="UP001498398"/>
    </source>
</evidence>
<gene>
    <name evidence="2" type="ORF">VKT23_008361</name>
</gene>
<sequence>MIMRLRQYQKEATVTLKESEMEEQENVEVIDLTKLSDEGSDHDEESEQEGSDSEDSDDDVVVDEHTRVQLRQVVATLPENKLREIMLNLIEQVPAVEYAMTREFVTLKRKQEDPELVLCAKCNAEFDVNGERDAEECMVHPGALTPDYASFTDWDEDVHGPIDSEETRRQFPENFRWTCCKQDGESRGCVHGTHESTLPSKRQRLME</sequence>
<name>A0ABR1JMN3_9AGAR</name>
<evidence type="ECO:0000313" key="2">
    <source>
        <dbReference type="EMBL" id="KAK7461930.1"/>
    </source>
</evidence>
<dbReference type="PANTHER" id="PTHR38167">
    <property type="entry name" value="C2H2-TYPE DOMAIN-CONTAINING PROTEIN"/>
    <property type="match status" value="1"/>
</dbReference>
<feature type="region of interest" description="Disordered" evidence="1">
    <location>
        <begin position="187"/>
        <end position="207"/>
    </location>
</feature>
<protein>
    <submittedName>
        <fullName evidence="2">Uncharacterized protein</fullName>
    </submittedName>
</protein>
<proteinExistence type="predicted"/>
<accession>A0ABR1JMN3</accession>
<dbReference type="PANTHER" id="PTHR38167:SF1">
    <property type="entry name" value="C2H2-TYPE DOMAIN-CONTAINING PROTEIN"/>
    <property type="match status" value="1"/>
</dbReference>